<gene>
    <name evidence="1" type="ORF">K4L44_11435</name>
</gene>
<dbReference type="EMBL" id="CP081303">
    <property type="protein sequence ID" value="QZE13198.1"/>
    <property type="molecule type" value="Genomic_DNA"/>
</dbReference>
<organism evidence="1 2">
    <name type="scientific">Halosquirtibacter laminarini</name>
    <dbReference type="NCBI Taxonomy" id="3374600"/>
    <lineage>
        <taxon>Bacteria</taxon>
        <taxon>Pseudomonadati</taxon>
        <taxon>Bacteroidota</taxon>
        <taxon>Bacteroidia</taxon>
        <taxon>Marinilabiliales</taxon>
        <taxon>Prolixibacteraceae</taxon>
        <taxon>Halosquirtibacter</taxon>
    </lineage>
</organism>
<evidence type="ECO:0000313" key="1">
    <source>
        <dbReference type="EMBL" id="QZE13198.1"/>
    </source>
</evidence>
<reference evidence="1" key="1">
    <citation type="submission" date="2021-08" db="EMBL/GenBank/DDBJ databases">
        <title>Novel anaerobic bacterium isolated from sea squirt in East Sea, Republic of Korea.</title>
        <authorList>
            <person name="Nguyen T.H."/>
            <person name="Li Z."/>
            <person name="Lee Y.-J."/>
            <person name="Ko J."/>
            <person name="Kim S.-G."/>
        </authorList>
    </citation>
    <scope>NUCLEOTIDE SEQUENCE</scope>
    <source>
        <strain evidence="1">KCTC 25031</strain>
    </source>
</reference>
<dbReference type="Proteomes" id="UP000826212">
    <property type="component" value="Chromosome"/>
</dbReference>
<evidence type="ECO:0000313" key="2">
    <source>
        <dbReference type="Proteomes" id="UP000826212"/>
    </source>
</evidence>
<protein>
    <submittedName>
        <fullName evidence="1">HAD family phosphatase</fullName>
    </submittedName>
</protein>
<name>A0AC61NCE0_9BACT</name>
<sequence length="201" mass="22507">MQREIIVDENIKGLIFDIDGTIADSMPLHFKVFQKVGRMFGVNYTKELFLELAGIPALETCQIVKDRFGKDWDPSEFVRVKEEMYLENMNKVVGVEPVINLIHKYRDILPMACGTGGDRFSATKVLTALDLDFLIENMVCAEDVTEHKPHPETFLKAASLIGVTPKDCMVFEDGALGIEAGNTAGMHVVDVTQYYRTTIGE</sequence>
<proteinExistence type="predicted"/>
<keyword evidence="2" id="KW-1185">Reference proteome</keyword>
<accession>A0AC61NCE0</accession>